<dbReference type="PANTHER" id="PTHR11614">
    <property type="entry name" value="PHOSPHOLIPASE-RELATED"/>
    <property type="match status" value="1"/>
</dbReference>
<dbReference type="Gene3D" id="3.40.50.1820">
    <property type="entry name" value="alpha/beta hydrolase"/>
    <property type="match status" value="1"/>
</dbReference>
<sequence>MPKFIVERRDDSFVDAYGVRIHYSIWSPGKPRGVVQLLHGLGEYAARYELLAQDLVSAGYAVYADDHRGHGRTGVEQWADDPSKLGRLGPGGLRATIDAIVQFRGIIDERHPELPVVLLGHSWGSLMAQIIFDRRRADYAGVVLTGTAYRMPWTMNPGDLNKRHRTLGGTGHEWLSRDPEVAKAFQADPLTFNATAAKLFGVRDGLRLYGRPRRGLPDVPMLIMIGSDDSLGGIRSAHRLAEQYRRRGGLTDVEVVVFEEARHEIFNELNQAEVRARLVEWLREKVPQEPARRIG</sequence>
<organism evidence="2 3">
    <name type="scientific">Ruicaihuangia caeni</name>
    <dbReference type="NCBI Taxonomy" id="3042517"/>
    <lineage>
        <taxon>Bacteria</taxon>
        <taxon>Bacillati</taxon>
        <taxon>Actinomycetota</taxon>
        <taxon>Actinomycetes</taxon>
        <taxon>Micrococcales</taxon>
        <taxon>Microbacteriaceae</taxon>
        <taxon>Ruicaihuangia</taxon>
    </lineage>
</organism>
<dbReference type="InterPro" id="IPR029058">
    <property type="entry name" value="AB_hydrolase_fold"/>
</dbReference>
<name>A0AAW6T796_9MICO</name>
<protein>
    <submittedName>
        <fullName evidence="2">Alpha/beta fold hydrolase</fullName>
    </submittedName>
</protein>
<reference evidence="2 3" key="1">
    <citation type="submission" date="2023-04" db="EMBL/GenBank/DDBJ databases">
        <title>Klugiella caeni sp. nov. isolated from the sludge of biochemical tank.</title>
        <authorList>
            <person name="Geng K."/>
        </authorList>
    </citation>
    <scope>NUCLEOTIDE SEQUENCE [LARGE SCALE GENOMIC DNA]</scope>
    <source>
        <strain evidence="2 3">YN-L-19</strain>
    </source>
</reference>
<keyword evidence="2" id="KW-0378">Hydrolase</keyword>
<dbReference type="EMBL" id="JASATX010000003">
    <property type="protein sequence ID" value="MDI2098971.1"/>
    <property type="molecule type" value="Genomic_DNA"/>
</dbReference>
<keyword evidence="3" id="KW-1185">Reference proteome</keyword>
<accession>A0AAW6T796</accession>
<gene>
    <name evidence="2" type="ORF">QF206_08360</name>
</gene>
<dbReference type="SUPFAM" id="SSF53474">
    <property type="entry name" value="alpha/beta-Hydrolases"/>
    <property type="match status" value="1"/>
</dbReference>
<evidence type="ECO:0000259" key="1">
    <source>
        <dbReference type="Pfam" id="PF12146"/>
    </source>
</evidence>
<feature type="domain" description="Serine aminopeptidase S33" evidence="1">
    <location>
        <begin position="30"/>
        <end position="269"/>
    </location>
</feature>
<comment type="caution">
    <text evidence="2">The sequence shown here is derived from an EMBL/GenBank/DDBJ whole genome shotgun (WGS) entry which is preliminary data.</text>
</comment>
<dbReference type="InterPro" id="IPR022742">
    <property type="entry name" value="Hydrolase_4"/>
</dbReference>
<dbReference type="RefSeq" id="WP_281488758.1">
    <property type="nucleotide sequence ID" value="NZ_JASATX010000003.1"/>
</dbReference>
<proteinExistence type="predicted"/>
<evidence type="ECO:0000313" key="2">
    <source>
        <dbReference type="EMBL" id="MDI2098971.1"/>
    </source>
</evidence>
<evidence type="ECO:0000313" key="3">
    <source>
        <dbReference type="Proteomes" id="UP001321506"/>
    </source>
</evidence>
<dbReference type="GO" id="GO:0016787">
    <property type="term" value="F:hydrolase activity"/>
    <property type="evidence" value="ECO:0007669"/>
    <property type="project" value="UniProtKB-KW"/>
</dbReference>
<dbReference type="Proteomes" id="UP001321506">
    <property type="component" value="Unassembled WGS sequence"/>
</dbReference>
<dbReference type="Pfam" id="PF12146">
    <property type="entry name" value="Hydrolase_4"/>
    <property type="match status" value="1"/>
</dbReference>
<dbReference type="InterPro" id="IPR051044">
    <property type="entry name" value="MAG_DAG_Lipase"/>
</dbReference>
<dbReference type="AlphaFoldDB" id="A0AAW6T796"/>